<dbReference type="Proteomes" id="UP000175893">
    <property type="component" value="Chromosome"/>
</dbReference>
<evidence type="ECO:0000313" key="1">
    <source>
        <dbReference type="EMBL" id="AOV96859.1"/>
    </source>
</evidence>
<name>A0ABM6EIW2_9GAMM</name>
<sequence length="184" mass="20678">MANGSYGLNLEEIGQSVRNNLQLIIESQGLPLAVGPLTDEDFRILSGGFGELEWDYALTKYGNDPNKFEFCIKLVKQVTETVPSGVALCVYGIDDRVFRIHMIERFCRDDESHPLKGRMVALAIMAAFIFCKAVDAIDVFIMEPVAELVDYYHSFGFVEHESCSYVLRASVNELVSAFEMFAQK</sequence>
<accession>A0ABM6EIW2</accession>
<keyword evidence="2" id="KW-1185">Reference proteome</keyword>
<organism evidence="1 2">
    <name type="scientific">Edwardsiella hoshinae</name>
    <dbReference type="NCBI Taxonomy" id="93378"/>
    <lineage>
        <taxon>Bacteria</taxon>
        <taxon>Pseudomonadati</taxon>
        <taxon>Pseudomonadota</taxon>
        <taxon>Gammaproteobacteria</taxon>
        <taxon>Enterobacterales</taxon>
        <taxon>Hafniaceae</taxon>
        <taxon>Edwardsiella</taxon>
    </lineage>
</organism>
<protein>
    <recommendedName>
        <fullName evidence="3">N-acetyltransferase domain-containing protein</fullName>
    </recommendedName>
</protein>
<gene>
    <name evidence="1" type="ORF">A9798_07740</name>
</gene>
<reference evidence="1 2" key="1">
    <citation type="submission" date="2016-06" db="EMBL/GenBank/DDBJ databases">
        <title>Complete genome sequence of Edwardsiella hoshinae ATCC 35051.</title>
        <authorList>
            <person name="Reichley S.R."/>
            <person name="Waldbieser G.C."/>
            <person name="Lawrence M.L."/>
            <person name="Griffin M.J."/>
        </authorList>
    </citation>
    <scope>NUCLEOTIDE SEQUENCE [LARGE SCALE GENOMIC DNA]</scope>
    <source>
        <strain evidence="1 2">ATCC 35051</strain>
    </source>
</reference>
<evidence type="ECO:0000313" key="2">
    <source>
        <dbReference type="Proteomes" id="UP000175893"/>
    </source>
</evidence>
<proteinExistence type="predicted"/>
<dbReference type="EMBL" id="CP016043">
    <property type="protein sequence ID" value="AOV96859.1"/>
    <property type="molecule type" value="Genomic_DNA"/>
</dbReference>
<dbReference type="RefSeq" id="WP_070244878.1">
    <property type="nucleotide sequence ID" value="NZ_CP016043.1"/>
</dbReference>
<evidence type="ECO:0008006" key="3">
    <source>
        <dbReference type="Google" id="ProtNLM"/>
    </source>
</evidence>